<dbReference type="Gene3D" id="3.80.10.10">
    <property type="entry name" value="Ribonuclease Inhibitor"/>
    <property type="match status" value="1"/>
</dbReference>
<comment type="caution">
    <text evidence="1">The sequence shown here is derived from an EMBL/GenBank/DDBJ whole genome shotgun (WGS) entry which is preliminary data.</text>
</comment>
<name>A0A8H5LUA5_9AGAR</name>
<protein>
    <submittedName>
        <fullName evidence="1">Uncharacterized protein</fullName>
    </submittedName>
</protein>
<keyword evidence="2" id="KW-1185">Reference proteome</keyword>
<dbReference type="EMBL" id="JAACJM010000013">
    <property type="protein sequence ID" value="KAF5369591.1"/>
    <property type="molecule type" value="Genomic_DNA"/>
</dbReference>
<evidence type="ECO:0000313" key="1">
    <source>
        <dbReference type="EMBL" id="KAF5369591.1"/>
    </source>
</evidence>
<organism evidence="1 2">
    <name type="scientific">Tetrapyrgos nigripes</name>
    <dbReference type="NCBI Taxonomy" id="182062"/>
    <lineage>
        <taxon>Eukaryota</taxon>
        <taxon>Fungi</taxon>
        <taxon>Dikarya</taxon>
        <taxon>Basidiomycota</taxon>
        <taxon>Agaricomycotina</taxon>
        <taxon>Agaricomycetes</taxon>
        <taxon>Agaricomycetidae</taxon>
        <taxon>Agaricales</taxon>
        <taxon>Marasmiineae</taxon>
        <taxon>Marasmiaceae</taxon>
        <taxon>Tetrapyrgos</taxon>
    </lineage>
</organism>
<accession>A0A8H5LUA5</accession>
<dbReference type="Proteomes" id="UP000559256">
    <property type="component" value="Unassembled WGS sequence"/>
</dbReference>
<dbReference type="InterPro" id="IPR032675">
    <property type="entry name" value="LRR_dom_sf"/>
</dbReference>
<reference evidence="1 2" key="1">
    <citation type="journal article" date="2020" name="ISME J.">
        <title>Uncovering the hidden diversity of litter-decomposition mechanisms in mushroom-forming fungi.</title>
        <authorList>
            <person name="Floudas D."/>
            <person name="Bentzer J."/>
            <person name="Ahren D."/>
            <person name="Johansson T."/>
            <person name="Persson P."/>
            <person name="Tunlid A."/>
        </authorList>
    </citation>
    <scope>NUCLEOTIDE SEQUENCE [LARGE SCALE GENOMIC DNA]</scope>
    <source>
        <strain evidence="1 2">CBS 291.85</strain>
    </source>
</reference>
<sequence length="254" mass="28889">MLRSFKLGGTDWDDREYPLGEIQLPWMQIEDITSGYHQLETASQRLAEASTARAVTFYHCLEGHMTADYWAHNTMQSLTICMRNSWRYEVDDFFQHFSGLTLPHLTSLRVLGQNYGYQPTEWSTIVGEFLSFLERSACSGLTSFTVVNISISSDDALELLRAMPTLLDLTLHELSDEAAFEEGDPDIIFTDDFLQQMSLSDTSTNDHGLYLPHLQSLSFRVNPHFSTSLFVRLVRSRWIPNSDGGTGQRWASVA</sequence>
<dbReference type="AlphaFoldDB" id="A0A8H5LUA5"/>
<proteinExistence type="predicted"/>
<evidence type="ECO:0000313" key="2">
    <source>
        <dbReference type="Proteomes" id="UP000559256"/>
    </source>
</evidence>
<dbReference type="OrthoDB" id="2956712at2759"/>
<gene>
    <name evidence="1" type="ORF">D9758_002658</name>
</gene>